<evidence type="ECO:0000313" key="5">
    <source>
        <dbReference type="Proteomes" id="UP000253426"/>
    </source>
</evidence>
<dbReference type="Pfam" id="PF03641">
    <property type="entry name" value="Lysine_decarbox"/>
    <property type="match status" value="1"/>
</dbReference>
<dbReference type="GO" id="GO:0009691">
    <property type="term" value="P:cytokinin biosynthetic process"/>
    <property type="evidence" value="ECO:0007669"/>
    <property type="project" value="UniProtKB-UniRule"/>
</dbReference>
<accession>A0A366HRJ9</accession>
<dbReference type="Proteomes" id="UP000253426">
    <property type="component" value="Unassembled WGS sequence"/>
</dbReference>
<keyword evidence="5" id="KW-1185">Reference proteome</keyword>
<comment type="similarity">
    <text evidence="2 3">Belongs to the LOG family.</text>
</comment>
<evidence type="ECO:0000256" key="1">
    <source>
        <dbReference type="ARBA" id="ARBA00000274"/>
    </source>
</evidence>
<dbReference type="RefSeq" id="WP_113957838.1">
    <property type="nucleotide sequence ID" value="NZ_QNRR01000002.1"/>
</dbReference>
<dbReference type="OrthoDB" id="9801098at2"/>
<sequence length="188" mass="20423">MHRVCVYCGSNFGNDPAFREAAAAVGHEMAVQGLGLVYGGGSVGLMGTVADAVLEGGGEVIGVIPRKLVELEKEHRGLTKLLETDTMHERKRLMMEHADGFLVLPGGYGTLEELFEVIAWLQLGFHHKPVGLLNVDGFYDLMLAQLDHMTAKGLLKAEHRAMLLVATEVKELLAAMQAFEPVDAGKWL</sequence>
<dbReference type="PANTHER" id="PTHR31223:SF70">
    <property type="entry name" value="LOG FAMILY PROTEIN YJL055W"/>
    <property type="match status" value="1"/>
</dbReference>
<dbReference type="EMBL" id="QNRR01000002">
    <property type="protein sequence ID" value="RBP46310.1"/>
    <property type="molecule type" value="Genomic_DNA"/>
</dbReference>
<comment type="catalytic activity">
    <reaction evidence="1">
        <text>AMP + H2O = D-ribose 5-phosphate + adenine</text>
        <dbReference type="Rhea" id="RHEA:20129"/>
        <dbReference type="ChEBI" id="CHEBI:15377"/>
        <dbReference type="ChEBI" id="CHEBI:16708"/>
        <dbReference type="ChEBI" id="CHEBI:78346"/>
        <dbReference type="ChEBI" id="CHEBI:456215"/>
        <dbReference type="EC" id="3.2.2.4"/>
    </reaction>
</comment>
<name>A0A366HRJ9_9BACT</name>
<protein>
    <recommendedName>
        <fullName evidence="3">Cytokinin riboside 5'-monophosphate phosphoribohydrolase</fullName>
        <ecNumber evidence="3">3.2.2.n1</ecNumber>
    </recommendedName>
</protein>
<keyword evidence="3" id="KW-0378">Hydrolase</keyword>
<dbReference type="AlphaFoldDB" id="A0A366HRJ9"/>
<evidence type="ECO:0000313" key="4">
    <source>
        <dbReference type="EMBL" id="RBP46310.1"/>
    </source>
</evidence>
<keyword evidence="3" id="KW-0203">Cytokinin biosynthesis</keyword>
<dbReference type="GO" id="GO:0008714">
    <property type="term" value="F:AMP nucleosidase activity"/>
    <property type="evidence" value="ECO:0007669"/>
    <property type="project" value="UniProtKB-EC"/>
</dbReference>
<reference evidence="4 5" key="1">
    <citation type="submission" date="2018-06" db="EMBL/GenBank/DDBJ databases">
        <title>Genomic Encyclopedia of Type Strains, Phase IV (KMG-IV): sequencing the most valuable type-strain genomes for metagenomic binning, comparative biology and taxonomic classification.</title>
        <authorList>
            <person name="Goeker M."/>
        </authorList>
    </citation>
    <scope>NUCLEOTIDE SEQUENCE [LARGE SCALE GENOMIC DNA]</scope>
    <source>
        <strain evidence="4 5">DSM 25532</strain>
    </source>
</reference>
<dbReference type="InterPro" id="IPR005269">
    <property type="entry name" value="LOG"/>
</dbReference>
<dbReference type="InterPro" id="IPR031100">
    <property type="entry name" value="LOG_fam"/>
</dbReference>
<dbReference type="NCBIfam" id="TIGR00730">
    <property type="entry name" value="Rossman fold protein, TIGR00730 family"/>
    <property type="match status" value="1"/>
</dbReference>
<comment type="caution">
    <text evidence="4">The sequence shown here is derived from an EMBL/GenBank/DDBJ whole genome shotgun (WGS) entry which is preliminary data.</text>
</comment>
<dbReference type="GO" id="GO:0005829">
    <property type="term" value="C:cytosol"/>
    <property type="evidence" value="ECO:0007669"/>
    <property type="project" value="TreeGrafter"/>
</dbReference>
<dbReference type="PANTHER" id="PTHR31223">
    <property type="entry name" value="LOG FAMILY PROTEIN YJL055W"/>
    <property type="match status" value="1"/>
</dbReference>
<dbReference type="EC" id="3.2.2.n1" evidence="3"/>
<evidence type="ECO:0000256" key="2">
    <source>
        <dbReference type="ARBA" id="ARBA00006763"/>
    </source>
</evidence>
<dbReference type="SUPFAM" id="SSF102405">
    <property type="entry name" value="MCP/YpsA-like"/>
    <property type="match status" value="1"/>
</dbReference>
<evidence type="ECO:0000256" key="3">
    <source>
        <dbReference type="RuleBase" id="RU363015"/>
    </source>
</evidence>
<organism evidence="4 5">
    <name type="scientific">Roseimicrobium gellanilyticum</name>
    <dbReference type="NCBI Taxonomy" id="748857"/>
    <lineage>
        <taxon>Bacteria</taxon>
        <taxon>Pseudomonadati</taxon>
        <taxon>Verrucomicrobiota</taxon>
        <taxon>Verrucomicrobiia</taxon>
        <taxon>Verrucomicrobiales</taxon>
        <taxon>Verrucomicrobiaceae</taxon>
        <taxon>Roseimicrobium</taxon>
    </lineage>
</organism>
<proteinExistence type="inferred from homology"/>
<dbReference type="Gene3D" id="3.40.50.450">
    <property type="match status" value="1"/>
</dbReference>
<gene>
    <name evidence="4" type="ORF">DES53_102698</name>
</gene>